<evidence type="ECO:0000313" key="4">
    <source>
        <dbReference type="Proteomes" id="UP000051952"/>
    </source>
</evidence>
<dbReference type="VEuPathDB" id="TriTrypDB:BSAL_32200"/>
<proteinExistence type="predicted"/>
<feature type="coiled-coil region" evidence="1">
    <location>
        <begin position="14"/>
        <end position="48"/>
    </location>
</feature>
<reference evidence="4" key="1">
    <citation type="submission" date="2015-09" db="EMBL/GenBank/DDBJ databases">
        <authorList>
            <consortium name="Pathogen Informatics"/>
        </authorList>
    </citation>
    <scope>NUCLEOTIDE SEQUENCE [LARGE SCALE GENOMIC DNA]</scope>
    <source>
        <strain evidence="4">Lake Konstanz</strain>
    </source>
</reference>
<dbReference type="EMBL" id="CYKH01001927">
    <property type="protein sequence ID" value="CUG91460.1"/>
    <property type="molecule type" value="Genomic_DNA"/>
</dbReference>
<organism evidence="3 4">
    <name type="scientific">Bodo saltans</name>
    <name type="common">Flagellated protozoan</name>
    <dbReference type="NCBI Taxonomy" id="75058"/>
    <lineage>
        <taxon>Eukaryota</taxon>
        <taxon>Discoba</taxon>
        <taxon>Euglenozoa</taxon>
        <taxon>Kinetoplastea</taxon>
        <taxon>Metakinetoplastina</taxon>
        <taxon>Eubodonida</taxon>
        <taxon>Bodonidae</taxon>
        <taxon>Bodo</taxon>
    </lineage>
</organism>
<gene>
    <name evidence="3" type="ORF">BSAL_32200</name>
</gene>
<name>A0A0S4JLH2_BODSA</name>
<keyword evidence="4" id="KW-1185">Reference proteome</keyword>
<protein>
    <submittedName>
        <fullName evidence="3">Uncharacterized protein</fullName>
    </submittedName>
</protein>
<dbReference type="Proteomes" id="UP000051952">
    <property type="component" value="Unassembled WGS sequence"/>
</dbReference>
<evidence type="ECO:0000256" key="2">
    <source>
        <dbReference type="SAM" id="MobiDB-lite"/>
    </source>
</evidence>
<evidence type="ECO:0000256" key="1">
    <source>
        <dbReference type="SAM" id="Coils"/>
    </source>
</evidence>
<accession>A0A0S4JLH2</accession>
<feature type="region of interest" description="Disordered" evidence="2">
    <location>
        <begin position="202"/>
        <end position="222"/>
    </location>
</feature>
<feature type="region of interest" description="Disordered" evidence="2">
    <location>
        <begin position="145"/>
        <end position="165"/>
    </location>
</feature>
<dbReference type="AlphaFoldDB" id="A0A0S4JLH2"/>
<sequence>MSVVTATNRCAQQNADVHRKLHLLRNAIEQLEADIQSTRCRHSRKQEELKTLLLRNLQQHHEQSTSCRTPSSELTLTTAAALNASSVSARKSVTFSRDPLDIRALDDTGHNASASSRCSSISKNLQNQNECPTVAKEQLHNAPSPSTIVDDLHTNNTTPLTGATKKRSRTDYALIIDGPVEDAQRRSQSIPAASVLENAVNNRPRRTSAAGSCAPEDSFPSGAAQQLLPRRRLQLTFDDSSPICLSPPTTRNDDINIRSNHVTIRRSNNISPTPVRSDFAIKVNSAQTQLVSIHEVQPKVGTTEKQTAPLTARNVNAVAQPAKKKRTDTLCIVKGHDDVVASPVAHAPRKVEWPESFSDNVCNDSDNTPGSQLLSAMVAARRALARSSIVLAGGETEYLDL</sequence>
<keyword evidence="1" id="KW-0175">Coiled coil</keyword>
<evidence type="ECO:0000313" key="3">
    <source>
        <dbReference type="EMBL" id="CUG91460.1"/>
    </source>
</evidence>